<keyword evidence="4" id="KW-1185">Reference proteome</keyword>
<reference evidence="3 4" key="1">
    <citation type="submission" date="2019-12" db="EMBL/GenBank/DDBJ databases">
        <title>Shewanella insulae sp. nov., isolated from a tidal flat.</title>
        <authorList>
            <person name="Yoon J.-H."/>
        </authorList>
    </citation>
    <scope>NUCLEOTIDE SEQUENCE [LARGE SCALE GENOMIC DNA]</scope>
    <source>
        <strain evidence="3 4">JBTF-M18</strain>
    </source>
</reference>
<evidence type="ECO:0000313" key="3">
    <source>
        <dbReference type="EMBL" id="MXR69165.1"/>
    </source>
</evidence>
<dbReference type="Pfam" id="PF13400">
    <property type="entry name" value="Tad"/>
    <property type="match status" value="1"/>
</dbReference>
<evidence type="ECO:0000259" key="2">
    <source>
        <dbReference type="Pfam" id="PF13400"/>
    </source>
</evidence>
<keyword evidence="1" id="KW-1133">Transmembrane helix</keyword>
<keyword evidence="1" id="KW-0812">Transmembrane</keyword>
<protein>
    <recommendedName>
        <fullName evidence="2">Putative Flp pilus-assembly TadG-like N-terminal domain-containing protein</fullName>
    </recommendedName>
</protein>
<feature type="domain" description="Putative Flp pilus-assembly TadG-like N-terminal" evidence="2">
    <location>
        <begin position="20"/>
        <end position="66"/>
    </location>
</feature>
<dbReference type="EMBL" id="WRPA01000008">
    <property type="protein sequence ID" value="MXR69165.1"/>
    <property type="molecule type" value="Genomic_DNA"/>
</dbReference>
<dbReference type="Proteomes" id="UP000474778">
    <property type="component" value="Unassembled WGS sequence"/>
</dbReference>
<name>A0A6L7HY35_9GAMM</name>
<feature type="transmembrane region" description="Helical" evidence="1">
    <location>
        <begin position="21"/>
        <end position="41"/>
    </location>
</feature>
<sequence length="433" mass="45963">MYGMSGKDSITHIGVRHQRGAILVMFTIGLFSLLAVAALALDGAHMLLSKGRLQNAVDASALHAAKALDNGATLAQARQAAVSMLSQNLAFVENNELETNISFSPADYSTTNVTSNISIEFSVLPDPFIPVTIEGSEYVRVRVENVGLDNFLAQLLSFNKRVRASAVAGRSTDITCNNKIVPLLVCAVNDDPDYTVTGPNGEQVPAPYGIETNSLYAMKSGSAQASDEAIGPGNFQLLALDGTGADVMRAALAGEYSTNSCVGAGDFVPTEPGNNVGPVSQGLNTRFGQWQGGGLNSTDHPRDRNICQGERINLDADGNIANPSAAYYSHSQYLADDNIDNCIDSTIDANYRREMPVVIGVCDGLTNGRNDIEVKTTGCFFLVQDVDQGGQESFVVGEFVTECPGTGNASVDPYFVSNNHTIVLYKDPDSPDS</sequence>
<accession>A0A6L7HY35</accession>
<evidence type="ECO:0000256" key="1">
    <source>
        <dbReference type="SAM" id="Phobius"/>
    </source>
</evidence>
<organism evidence="3 4">
    <name type="scientific">Shewanella insulae</name>
    <dbReference type="NCBI Taxonomy" id="2681496"/>
    <lineage>
        <taxon>Bacteria</taxon>
        <taxon>Pseudomonadati</taxon>
        <taxon>Pseudomonadota</taxon>
        <taxon>Gammaproteobacteria</taxon>
        <taxon>Alteromonadales</taxon>
        <taxon>Shewanellaceae</taxon>
        <taxon>Shewanella</taxon>
    </lineage>
</organism>
<dbReference type="InterPro" id="IPR028087">
    <property type="entry name" value="Tad_N"/>
</dbReference>
<evidence type="ECO:0000313" key="4">
    <source>
        <dbReference type="Proteomes" id="UP000474778"/>
    </source>
</evidence>
<proteinExistence type="predicted"/>
<comment type="caution">
    <text evidence="3">The sequence shown here is derived from an EMBL/GenBank/DDBJ whole genome shotgun (WGS) entry which is preliminary data.</text>
</comment>
<dbReference type="AlphaFoldDB" id="A0A6L7HY35"/>
<keyword evidence="1" id="KW-0472">Membrane</keyword>
<gene>
    <name evidence="3" type="ORF">GNT65_10835</name>
</gene>